<protein>
    <submittedName>
        <fullName evidence="10">ABC transport system permease protein</fullName>
    </submittedName>
</protein>
<dbReference type="InterPro" id="IPR003838">
    <property type="entry name" value="ABC3_permease_C"/>
</dbReference>
<dbReference type="Proteomes" id="UP001240250">
    <property type="component" value="Unassembled WGS sequence"/>
</dbReference>
<comment type="similarity">
    <text evidence="6">Belongs to the ABC-4 integral membrane protein family.</text>
</comment>
<proteinExistence type="inferred from homology"/>
<feature type="domain" description="ABC3 transporter permease C-terminal" evidence="8">
    <location>
        <begin position="724"/>
        <end position="841"/>
    </location>
</feature>
<feature type="transmembrane region" description="Helical" evidence="7">
    <location>
        <begin position="718"/>
        <end position="745"/>
    </location>
</feature>
<feature type="domain" description="MacB-like periplasmic core" evidence="9">
    <location>
        <begin position="21"/>
        <end position="149"/>
    </location>
</feature>
<keyword evidence="5 7" id="KW-0472">Membrane</keyword>
<evidence type="ECO:0000313" key="11">
    <source>
        <dbReference type="Proteomes" id="UP001240250"/>
    </source>
</evidence>
<dbReference type="InterPro" id="IPR025857">
    <property type="entry name" value="MacB_PCD"/>
</dbReference>
<feature type="transmembrane region" description="Helical" evidence="7">
    <location>
        <begin position="270"/>
        <end position="299"/>
    </location>
</feature>
<keyword evidence="11" id="KW-1185">Reference proteome</keyword>
<evidence type="ECO:0000256" key="7">
    <source>
        <dbReference type="SAM" id="Phobius"/>
    </source>
</evidence>
<dbReference type="PANTHER" id="PTHR30572:SF4">
    <property type="entry name" value="ABC TRANSPORTER PERMEASE YTRF"/>
    <property type="match status" value="1"/>
</dbReference>
<comment type="caution">
    <text evidence="10">The sequence shown here is derived from an EMBL/GenBank/DDBJ whole genome shotgun (WGS) entry which is preliminary data.</text>
</comment>
<evidence type="ECO:0000256" key="1">
    <source>
        <dbReference type="ARBA" id="ARBA00004651"/>
    </source>
</evidence>
<feature type="transmembrane region" description="Helical" evidence="7">
    <location>
        <begin position="766"/>
        <end position="791"/>
    </location>
</feature>
<dbReference type="PANTHER" id="PTHR30572">
    <property type="entry name" value="MEMBRANE COMPONENT OF TRANSPORTER-RELATED"/>
    <property type="match status" value="1"/>
</dbReference>
<dbReference type="Pfam" id="PF02687">
    <property type="entry name" value="FtsX"/>
    <property type="match status" value="2"/>
</dbReference>
<name>A0ABU0GMA2_9CELL</name>
<evidence type="ECO:0000256" key="2">
    <source>
        <dbReference type="ARBA" id="ARBA00022475"/>
    </source>
</evidence>
<feature type="transmembrane region" description="Helical" evidence="7">
    <location>
        <begin position="453"/>
        <end position="475"/>
    </location>
</feature>
<evidence type="ECO:0000259" key="9">
    <source>
        <dbReference type="Pfam" id="PF12704"/>
    </source>
</evidence>
<organism evidence="10 11">
    <name type="scientific">Cellulomonas iranensis</name>
    <dbReference type="NCBI Taxonomy" id="76862"/>
    <lineage>
        <taxon>Bacteria</taxon>
        <taxon>Bacillati</taxon>
        <taxon>Actinomycetota</taxon>
        <taxon>Actinomycetes</taxon>
        <taxon>Micrococcales</taxon>
        <taxon>Cellulomonadaceae</taxon>
        <taxon>Cellulomonas</taxon>
    </lineage>
</organism>
<feature type="transmembrane region" description="Helical" evidence="7">
    <location>
        <begin position="420"/>
        <end position="441"/>
    </location>
</feature>
<feature type="domain" description="ABC3 transporter permease C-terminal" evidence="8">
    <location>
        <begin position="278"/>
        <end position="397"/>
    </location>
</feature>
<feature type="transmembrane region" description="Helical" evidence="7">
    <location>
        <begin position="811"/>
        <end position="831"/>
    </location>
</feature>
<dbReference type="InterPro" id="IPR050250">
    <property type="entry name" value="Macrolide_Exporter_MacB"/>
</dbReference>
<evidence type="ECO:0000256" key="6">
    <source>
        <dbReference type="ARBA" id="ARBA00038076"/>
    </source>
</evidence>
<sequence length="848" mass="86338">MLRLTLAQMRRSLPRLVAAGIAIVLGSAFVTATLAAGDAITRGGYDSITARYGTADLVLLSDSGELTGAAERVRDVPGVRAADPLLASWARFESGRRTASQTVVPAPSDPGLASVEVVDGRAPAAPGEVAIPAPTAERLGVGVGDTLTTSWTVWPETADTVDAAGTDEPQTDPEPVDMTDELTLVGLVDDPRGAWAGYGGAGLATFEDIARWNGADDPSELAVMGMTVAVDGDVEQVRTALASAFPDGEVLTRDEAAEKTVKEYTGGGNAIMMLVLGFAAVALLVAALVISNTFQVLVAQRTRMLALLRCVGARRGQLRTSVLLEAAILGVAASATGVLLGLGLAQGALSLLARSQGGVPLPTTAHPTVANVLLPILVGTLVTVGAAFVPARAATRVAPVAALRPADAPSVRARPGRIRFGFSLLLTVGGLGALVGAVLLARKGIGVDGMLPLAVGVLGGATSFVGLLVGAALWIPKVVSAVGRPVARISTSARLAAANTVRNPRRTAATSTALVIGVTLVVMMTTGATSAQVSLAREFDERGPVDLVVQGSDGEAFPEDMVRKIAEVDGVAEVVPTRSAVVQSEKEAPVQAFVVDASAAHLLRDAPAADAIAAGRSVVPAWFADATGSSATMTGPGGRTQTVPVTTRGVDDLLLTPEAADLVGLPDAASSVLVRLSPGADAARTLLDVNDLLVEQDVVLTSSAAERQSNEQIIEVTLAVVIGLLGVAVIIALVGVANTLSLSVIERRRESATLRAVGLSRRGLRWMLATEGMLIAGVGALIGTVLGLLYGWAGAATVFGEFGDLRLHVPWAHVAVVMVVALLAGLVASALPARSAARTPPVAALGVD</sequence>
<evidence type="ECO:0000259" key="8">
    <source>
        <dbReference type="Pfam" id="PF02687"/>
    </source>
</evidence>
<keyword evidence="3 7" id="KW-0812">Transmembrane</keyword>
<gene>
    <name evidence="10" type="ORF">JO380_002858</name>
</gene>
<evidence type="ECO:0000313" key="10">
    <source>
        <dbReference type="EMBL" id="MDQ0426477.1"/>
    </source>
</evidence>
<comment type="subcellular location">
    <subcellularLocation>
        <location evidence="1">Cell membrane</location>
        <topology evidence="1">Multi-pass membrane protein</topology>
    </subcellularLocation>
</comment>
<evidence type="ECO:0000256" key="3">
    <source>
        <dbReference type="ARBA" id="ARBA00022692"/>
    </source>
</evidence>
<reference evidence="10 11" key="1">
    <citation type="submission" date="2023-07" db="EMBL/GenBank/DDBJ databases">
        <title>Sequencing the genomes of 1000 actinobacteria strains.</title>
        <authorList>
            <person name="Klenk H.-P."/>
        </authorList>
    </citation>
    <scope>NUCLEOTIDE SEQUENCE [LARGE SCALE GENOMIC DNA]</scope>
    <source>
        <strain evidence="10 11">DSM 14785</strain>
    </source>
</reference>
<feature type="transmembrane region" description="Helical" evidence="7">
    <location>
        <begin position="508"/>
        <end position="528"/>
    </location>
</feature>
<dbReference type="RefSeq" id="WP_070320637.1">
    <property type="nucleotide sequence ID" value="NZ_CP194061.1"/>
</dbReference>
<dbReference type="Pfam" id="PF12704">
    <property type="entry name" value="MacB_PCD"/>
    <property type="match status" value="1"/>
</dbReference>
<keyword evidence="2" id="KW-1003">Cell membrane</keyword>
<feature type="transmembrane region" description="Helical" evidence="7">
    <location>
        <begin position="369"/>
        <end position="389"/>
    </location>
</feature>
<accession>A0ABU0GMA2</accession>
<dbReference type="EMBL" id="JAUSVM010000001">
    <property type="protein sequence ID" value="MDQ0426477.1"/>
    <property type="molecule type" value="Genomic_DNA"/>
</dbReference>
<evidence type="ECO:0000256" key="5">
    <source>
        <dbReference type="ARBA" id="ARBA00023136"/>
    </source>
</evidence>
<evidence type="ECO:0000256" key="4">
    <source>
        <dbReference type="ARBA" id="ARBA00022989"/>
    </source>
</evidence>
<feature type="transmembrane region" description="Helical" evidence="7">
    <location>
        <begin position="322"/>
        <end position="349"/>
    </location>
</feature>
<keyword evidence="4 7" id="KW-1133">Transmembrane helix</keyword>